<organism evidence="2 3">
    <name type="scientific">Blastopirellula marina</name>
    <dbReference type="NCBI Taxonomy" id="124"/>
    <lineage>
        <taxon>Bacteria</taxon>
        <taxon>Pseudomonadati</taxon>
        <taxon>Planctomycetota</taxon>
        <taxon>Planctomycetia</taxon>
        <taxon>Pirellulales</taxon>
        <taxon>Pirellulaceae</taxon>
        <taxon>Blastopirellula</taxon>
    </lineage>
</organism>
<name>A0A2S8GGZ8_9BACT</name>
<gene>
    <name evidence="2" type="ORF">C5Y93_23160</name>
</gene>
<accession>A0A2S8GGZ8</accession>
<evidence type="ECO:0000256" key="1">
    <source>
        <dbReference type="SAM" id="MobiDB-lite"/>
    </source>
</evidence>
<evidence type="ECO:0000313" key="3">
    <source>
        <dbReference type="Proteomes" id="UP000237819"/>
    </source>
</evidence>
<dbReference type="AlphaFoldDB" id="A0A2S8GGZ8"/>
<evidence type="ECO:0000313" key="2">
    <source>
        <dbReference type="EMBL" id="PQO43551.1"/>
    </source>
</evidence>
<proteinExistence type="predicted"/>
<dbReference type="Proteomes" id="UP000237819">
    <property type="component" value="Unassembled WGS sequence"/>
</dbReference>
<sequence>MIAAPENGFRRQHPLGGPSLDRHAIDLYHLKQTLGLSCGEETTRQYTETLRQQPTKAIVRDRSPAPPTDRPQKMPSRHFLHLALGRNGI</sequence>
<reference evidence="2 3" key="1">
    <citation type="submission" date="2018-02" db="EMBL/GenBank/DDBJ databases">
        <title>Comparative genomes isolates from brazilian mangrove.</title>
        <authorList>
            <person name="Araujo J.E."/>
            <person name="Taketani R.G."/>
            <person name="Silva M.C.P."/>
            <person name="Loureco M.V."/>
            <person name="Andreote F.D."/>
        </authorList>
    </citation>
    <scope>NUCLEOTIDE SEQUENCE [LARGE SCALE GENOMIC DNA]</scope>
    <source>
        <strain evidence="2 3">Nap-Phe MGV</strain>
    </source>
</reference>
<feature type="region of interest" description="Disordered" evidence="1">
    <location>
        <begin position="49"/>
        <end position="76"/>
    </location>
</feature>
<feature type="region of interest" description="Disordered" evidence="1">
    <location>
        <begin position="1"/>
        <end position="21"/>
    </location>
</feature>
<comment type="caution">
    <text evidence="2">The sequence shown here is derived from an EMBL/GenBank/DDBJ whole genome shotgun (WGS) entry which is preliminary data.</text>
</comment>
<dbReference type="EMBL" id="PUHZ01000023">
    <property type="protein sequence ID" value="PQO43551.1"/>
    <property type="molecule type" value="Genomic_DNA"/>
</dbReference>
<protein>
    <submittedName>
        <fullName evidence="2">Uncharacterized protein</fullName>
    </submittedName>
</protein>